<organism evidence="1 2">
    <name type="scientific">Terrabacter lapilli</name>
    <dbReference type="NCBI Taxonomy" id="436231"/>
    <lineage>
        <taxon>Bacteria</taxon>
        <taxon>Bacillati</taxon>
        <taxon>Actinomycetota</taxon>
        <taxon>Actinomycetes</taxon>
        <taxon>Micrococcales</taxon>
        <taxon>Intrasporangiaceae</taxon>
        <taxon>Terrabacter</taxon>
    </lineage>
</organism>
<accession>A0ABN2S996</accession>
<sequence>MKGAQRRALAQTVSVTDEGLASRDSLRSVGLTYIDVRTEVAAGRWRCHGKQTVALHCGPISVDATRWRALWETGVDVTALDGVTALQAAGLRGFDDDRIHVSVAHTARVKRMPGVVLHKVIRRLPTELAGAGIPRTTPAVAAVRAAGWSVSDRQAALVLLMTTQQRLATPGQMLEVTAMMPGRSRRGFIKTILLDAADGVQSLGELDFARLCRRRGLPEPSRQAVRRGPRGRIYLDVRWDNGLVVEIDGAQHREGLNVTADNLSRNAVTLANDRVLRIDLVGLRLYENEFLQQVALGLGAEHWR</sequence>
<name>A0ABN2S996_9MICO</name>
<comment type="caution">
    <text evidence="1">The sequence shown here is derived from an EMBL/GenBank/DDBJ whole genome shotgun (WGS) entry which is preliminary data.</text>
</comment>
<dbReference type="RefSeq" id="WP_344062757.1">
    <property type="nucleotide sequence ID" value="NZ_BAAAPU010000007.1"/>
</dbReference>
<dbReference type="EMBL" id="BAAAPU010000007">
    <property type="protein sequence ID" value="GAA1982677.1"/>
    <property type="molecule type" value="Genomic_DNA"/>
</dbReference>
<gene>
    <name evidence="1" type="ORF">GCM10009817_25000</name>
</gene>
<reference evidence="1 2" key="1">
    <citation type="journal article" date="2019" name="Int. J. Syst. Evol. Microbiol.">
        <title>The Global Catalogue of Microorganisms (GCM) 10K type strain sequencing project: providing services to taxonomists for standard genome sequencing and annotation.</title>
        <authorList>
            <consortium name="The Broad Institute Genomics Platform"/>
            <consortium name="The Broad Institute Genome Sequencing Center for Infectious Disease"/>
            <person name="Wu L."/>
            <person name="Ma J."/>
        </authorList>
    </citation>
    <scope>NUCLEOTIDE SEQUENCE [LARGE SCALE GENOMIC DNA]</scope>
    <source>
        <strain evidence="1 2">JCM 15628</strain>
    </source>
</reference>
<proteinExistence type="predicted"/>
<evidence type="ECO:0008006" key="3">
    <source>
        <dbReference type="Google" id="ProtNLM"/>
    </source>
</evidence>
<evidence type="ECO:0000313" key="2">
    <source>
        <dbReference type="Proteomes" id="UP001500013"/>
    </source>
</evidence>
<dbReference type="Proteomes" id="UP001500013">
    <property type="component" value="Unassembled WGS sequence"/>
</dbReference>
<keyword evidence="2" id="KW-1185">Reference proteome</keyword>
<protein>
    <recommendedName>
        <fullName evidence="3">DUF559 domain-containing protein</fullName>
    </recommendedName>
</protein>
<evidence type="ECO:0000313" key="1">
    <source>
        <dbReference type="EMBL" id="GAA1982677.1"/>
    </source>
</evidence>